<evidence type="ECO:0000256" key="1">
    <source>
        <dbReference type="SAM" id="Phobius"/>
    </source>
</evidence>
<keyword evidence="1" id="KW-0472">Membrane</keyword>
<name>A0A0L1JKC3_9RHOB</name>
<reference evidence="2 3" key="1">
    <citation type="journal article" date="2015" name="Int. J. Syst. Evol. Microbiol.">
        <title>Aestuariivita atlantica sp. nov., isolated from deep sea sediment of the Atlantic Ocean.</title>
        <authorList>
            <person name="Li G."/>
            <person name="Lai Q."/>
            <person name="Du Y."/>
            <person name="Liu X."/>
            <person name="Sun F."/>
            <person name="Shao Z."/>
        </authorList>
    </citation>
    <scope>NUCLEOTIDE SEQUENCE [LARGE SCALE GENOMIC DNA]</scope>
    <source>
        <strain evidence="2 3">22II-S11-z3</strain>
    </source>
</reference>
<keyword evidence="3" id="KW-1185">Reference proteome</keyword>
<comment type="caution">
    <text evidence="2">The sequence shown here is derived from an EMBL/GenBank/DDBJ whole genome shotgun (WGS) entry which is preliminary data.</text>
</comment>
<sequence length="99" mass="10319">MSTLALTIWIVTLVIVVVVIVPLALALLSRALRNARAIEGYLEDMLEAGVKIVGHTKAIPALDDTLATAAAMAPVATAIEEKTGIVAGMLAKRAEEDPS</sequence>
<proteinExistence type="predicted"/>
<accession>A0A0L1JKC3</accession>
<dbReference type="EMBL" id="AQQZ01000012">
    <property type="protein sequence ID" value="KNG92196.1"/>
    <property type="molecule type" value="Genomic_DNA"/>
</dbReference>
<organism evidence="2 3">
    <name type="scientific">Pseudaestuariivita atlantica</name>
    <dbReference type="NCBI Taxonomy" id="1317121"/>
    <lineage>
        <taxon>Bacteria</taxon>
        <taxon>Pseudomonadati</taxon>
        <taxon>Pseudomonadota</taxon>
        <taxon>Alphaproteobacteria</taxon>
        <taxon>Rhodobacterales</taxon>
        <taxon>Paracoccaceae</taxon>
        <taxon>Pseudaestuariivita</taxon>
    </lineage>
</organism>
<gene>
    <name evidence="2" type="ORF">ATO11_18605</name>
</gene>
<evidence type="ECO:0000313" key="3">
    <source>
        <dbReference type="Proteomes" id="UP000036938"/>
    </source>
</evidence>
<evidence type="ECO:0000313" key="2">
    <source>
        <dbReference type="EMBL" id="KNG92196.1"/>
    </source>
</evidence>
<dbReference type="STRING" id="1317121.ATO11_18605"/>
<dbReference type="RefSeq" id="WP_050532425.1">
    <property type="nucleotide sequence ID" value="NZ_AQQZ01000012.1"/>
</dbReference>
<dbReference type="AlphaFoldDB" id="A0A0L1JKC3"/>
<feature type="transmembrane region" description="Helical" evidence="1">
    <location>
        <begin position="6"/>
        <end position="28"/>
    </location>
</feature>
<protein>
    <recommendedName>
        <fullName evidence="4">DUF948 domain-containing protein</fullName>
    </recommendedName>
</protein>
<dbReference type="Proteomes" id="UP000036938">
    <property type="component" value="Unassembled WGS sequence"/>
</dbReference>
<keyword evidence="1" id="KW-1133">Transmembrane helix</keyword>
<keyword evidence="1" id="KW-0812">Transmembrane</keyword>
<evidence type="ECO:0008006" key="4">
    <source>
        <dbReference type="Google" id="ProtNLM"/>
    </source>
</evidence>